<evidence type="ECO:0000256" key="1">
    <source>
        <dbReference type="SAM" id="MobiDB-lite"/>
    </source>
</evidence>
<gene>
    <name evidence="3" type="ORF">SCOCK_30192</name>
</gene>
<dbReference type="SUPFAM" id="SSF47413">
    <property type="entry name" value="lambda repressor-like DNA-binding domains"/>
    <property type="match status" value="1"/>
</dbReference>
<dbReference type="Gene3D" id="1.10.260.40">
    <property type="entry name" value="lambda repressor-like DNA-binding domains"/>
    <property type="match status" value="1"/>
</dbReference>
<evidence type="ECO:0000313" key="3">
    <source>
        <dbReference type="EMBL" id="CAG6394959.1"/>
    </source>
</evidence>
<dbReference type="GO" id="GO:0003677">
    <property type="term" value="F:DNA binding"/>
    <property type="evidence" value="ECO:0007669"/>
    <property type="project" value="InterPro"/>
</dbReference>
<dbReference type="Proteomes" id="UP001152519">
    <property type="component" value="Unassembled WGS sequence"/>
</dbReference>
<name>A0A9W4DSV7_9ACTN</name>
<dbReference type="SMART" id="SM00530">
    <property type="entry name" value="HTH_XRE"/>
    <property type="match status" value="1"/>
</dbReference>
<feature type="region of interest" description="Disordered" evidence="1">
    <location>
        <begin position="78"/>
        <end position="113"/>
    </location>
</feature>
<dbReference type="RefSeq" id="WP_251491790.1">
    <property type="nucleotide sequence ID" value="NZ_CAJSLV010000059.1"/>
</dbReference>
<dbReference type="InterPro" id="IPR010982">
    <property type="entry name" value="Lambda_DNA-bd_dom_sf"/>
</dbReference>
<sequence>MTERPEAPPEGALLKRALVAMRISQREAARRSGISETRWRQLVSGYQVVSREKVPVRSPDDTLARMARAVGVTAEQLEEAGRGGAATALRDAEAGAAAAPAGPGADAGAGPGSRVDERWHLVQAVLRQARLGLTTSEYDTLAGRITAYVARPAADESAEPTP</sequence>
<accession>A0A9W4DSV7</accession>
<proteinExistence type="predicted"/>
<dbReference type="EMBL" id="CAJSLV010000059">
    <property type="protein sequence ID" value="CAG6394959.1"/>
    <property type="molecule type" value="Genomic_DNA"/>
</dbReference>
<comment type="caution">
    <text evidence="3">The sequence shown here is derived from an EMBL/GenBank/DDBJ whole genome shotgun (WGS) entry which is preliminary data.</text>
</comment>
<organism evidence="3 4">
    <name type="scientific">Actinacidiphila cocklensis</name>
    <dbReference type="NCBI Taxonomy" id="887465"/>
    <lineage>
        <taxon>Bacteria</taxon>
        <taxon>Bacillati</taxon>
        <taxon>Actinomycetota</taxon>
        <taxon>Actinomycetes</taxon>
        <taxon>Kitasatosporales</taxon>
        <taxon>Streptomycetaceae</taxon>
        <taxon>Actinacidiphila</taxon>
    </lineage>
</organism>
<evidence type="ECO:0000313" key="4">
    <source>
        <dbReference type="Proteomes" id="UP001152519"/>
    </source>
</evidence>
<keyword evidence="4" id="KW-1185">Reference proteome</keyword>
<feature type="compositionally biased region" description="Low complexity" evidence="1">
    <location>
        <begin position="85"/>
        <end position="104"/>
    </location>
</feature>
<dbReference type="InterPro" id="IPR001387">
    <property type="entry name" value="Cro/C1-type_HTH"/>
</dbReference>
<dbReference type="CDD" id="cd00093">
    <property type="entry name" value="HTH_XRE"/>
    <property type="match status" value="1"/>
</dbReference>
<feature type="domain" description="HTH cro/C1-type" evidence="2">
    <location>
        <begin position="13"/>
        <end position="77"/>
    </location>
</feature>
<protein>
    <submittedName>
        <fullName evidence="3">Helix-turn-helix domain-containing protein</fullName>
    </submittedName>
</protein>
<dbReference type="AlphaFoldDB" id="A0A9W4DSV7"/>
<evidence type="ECO:0000259" key="2">
    <source>
        <dbReference type="SMART" id="SM00530"/>
    </source>
</evidence>
<reference evidence="3" key="1">
    <citation type="submission" date="2021-05" db="EMBL/GenBank/DDBJ databases">
        <authorList>
            <person name="Arsene-Ploetze F."/>
        </authorList>
    </citation>
    <scope>NUCLEOTIDE SEQUENCE</scope>
    <source>
        <strain evidence="3">DSM 42138</strain>
    </source>
</reference>